<keyword evidence="1" id="KW-0808">Transferase</keyword>
<keyword evidence="1" id="KW-0418">Kinase</keyword>
<proteinExistence type="predicted"/>
<evidence type="ECO:0000313" key="1">
    <source>
        <dbReference type="EMBL" id="SBP07707.1"/>
    </source>
</evidence>
<name>A0A1A7WP16_9TELE</name>
<reference evidence="1" key="1">
    <citation type="submission" date="2016-05" db="EMBL/GenBank/DDBJ databases">
        <authorList>
            <person name="Lavstsen T."/>
            <person name="Jespersen J.S."/>
        </authorList>
    </citation>
    <scope>NUCLEOTIDE SEQUENCE</scope>
    <source>
        <tissue evidence="1">Brain</tissue>
    </source>
</reference>
<sequence>RRLCQCKQTRCLHTGNQLQQMDRSKNGAHRIHERSHVSSKMKRWLADMFLERCVSVKGKFGILFSKLCAVVF</sequence>
<organism evidence="1">
    <name type="scientific">Iconisemion striatum</name>
    <dbReference type="NCBI Taxonomy" id="60296"/>
    <lineage>
        <taxon>Eukaryota</taxon>
        <taxon>Metazoa</taxon>
        <taxon>Chordata</taxon>
        <taxon>Craniata</taxon>
        <taxon>Vertebrata</taxon>
        <taxon>Euteleostomi</taxon>
        <taxon>Actinopterygii</taxon>
        <taxon>Neopterygii</taxon>
        <taxon>Teleostei</taxon>
        <taxon>Neoteleostei</taxon>
        <taxon>Acanthomorphata</taxon>
        <taxon>Ovalentaria</taxon>
        <taxon>Atherinomorphae</taxon>
        <taxon>Cyprinodontiformes</taxon>
        <taxon>Nothobranchiidae</taxon>
        <taxon>Iconisemion</taxon>
    </lineage>
</organism>
<gene>
    <name evidence="1" type="primary">PLAUA</name>
</gene>
<protein>
    <submittedName>
        <fullName evidence="1">Plasminogen activator, urokinase a</fullName>
    </submittedName>
</protein>
<dbReference type="AlphaFoldDB" id="A0A1A7WP16"/>
<feature type="non-terminal residue" evidence="1">
    <location>
        <position position="1"/>
    </location>
</feature>
<reference evidence="1" key="2">
    <citation type="submission" date="2016-06" db="EMBL/GenBank/DDBJ databases">
        <title>The genome of a short-lived fish provides insights into sex chromosome evolution and the genetic control of aging.</title>
        <authorList>
            <person name="Reichwald K."/>
            <person name="Felder M."/>
            <person name="Petzold A."/>
            <person name="Koch P."/>
            <person name="Groth M."/>
            <person name="Platzer M."/>
        </authorList>
    </citation>
    <scope>NUCLEOTIDE SEQUENCE</scope>
    <source>
        <tissue evidence="1">Brain</tissue>
    </source>
</reference>
<dbReference type="EMBL" id="HADW01006307">
    <property type="protein sequence ID" value="SBP07707.1"/>
    <property type="molecule type" value="Transcribed_RNA"/>
</dbReference>
<dbReference type="GO" id="GO:0016301">
    <property type="term" value="F:kinase activity"/>
    <property type="evidence" value="ECO:0007669"/>
    <property type="project" value="UniProtKB-KW"/>
</dbReference>
<accession>A0A1A7WP16</accession>